<dbReference type="EC" id="2.3.1.-" evidence="2"/>
<dbReference type="InterPro" id="IPR000182">
    <property type="entry name" value="GNAT_dom"/>
</dbReference>
<keyword evidence="2" id="KW-0012">Acyltransferase</keyword>
<accession>A0ABU5CAP2</accession>
<comment type="caution">
    <text evidence="2">The sequence shown here is derived from an EMBL/GenBank/DDBJ whole genome shotgun (WGS) entry which is preliminary data.</text>
</comment>
<dbReference type="InterPro" id="IPR016181">
    <property type="entry name" value="Acyl_CoA_acyltransferase"/>
</dbReference>
<dbReference type="PROSITE" id="PS51186">
    <property type="entry name" value="GNAT"/>
    <property type="match status" value="1"/>
</dbReference>
<sequence>MNIIKVTSEAELKQAFDIRMKVFVEEQHVSPEIELDEFDQTATHFIGVEDDVTVAAGRFRIIGDHGKLERICVHKDYRNQSLGKQMIAAMEKELANQHIHKAELHAQTHALGFYKKLGYKVVSEEFMDAGIPHVSMVKELSTKQAESAC</sequence>
<evidence type="ECO:0000313" key="2">
    <source>
        <dbReference type="EMBL" id="MDY0396100.1"/>
    </source>
</evidence>
<dbReference type="Pfam" id="PF13673">
    <property type="entry name" value="Acetyltransf_10"/>
    <property type="match status" value="1"/>
</dbReference>
<dbReference type="RefSeq" id="WP_390352637.1">
    <property type="nucleotide sequence ID" value="NZ_JBHUIZ010000003.1"/>
</dbReference>
<dbReference type="PANTHER" id="PTHR13355">
    <property type="entry name" value="GLUCOSAMINE 6-PHOSPHATE N-ACETYLTRANSFERASE"/>
    <property type="match status" value="1"/>
</dbReference>
<feature type="domain" description="N-acetyltransferase" evidence="1">
    <location>
        <begin position="1"/>
        <end position="141"/>
    </location>
</feature>
<dbReference type="Gene3D" id="3.40.630.30">
    <property type="match status" value="1"/>
</dbReference>
<reference evidence="2 3" key="1">
    <citation type="submission" date="2023-10" db="EMBL/GenBank/DDBJ databases">
        <title>Virgibacillus halophilus 5B73C genome.</title>
        <authorList>
            <person name="Miliotis G."/>
            <person name="Sengupta P."/>
            <person name="Hameed A."/>
            <person name="Chuvochina M."/>
            <person name="Mcdonagh F."/>
            <person name="Simpson A.C."/>
            <person name="Singh N.K."/>
            <person name="Rekha P.D."/>
            <person name="Raman K."/>
            <person name="Hugenholtz P."/>
            <person name="Venkateswaran K."/>
        </authorList>
    </citation>
    <scope>NUCLEOTIDE SEQUENCE [LARGE SCALE GENOMIC DNA]</scope>
    <source>
        <strain evidence="2 3">5B73C</strain>
    </source>
</reference>
<gene>
    <name evidence="2" type="ORF">RWE15_19190</name>
</gene>
<organism evidence="2 3">
    <name type="scientific">Tigheibacillus halophilus</name>
    <dbReference type="NCBI Taxonomy" id="361280"/>
    <lineage>
        <taxon>Bacteria</taxon>
        <taxon>Bacillati</taxon>
        <taxon>Bacillota</taxon>
        <taxon>Bacilli</taxon>
        <taxon>Bacillales</taxon>
        <taxon>Bacillaceae</taxon>
        <taxon>Tigheibacillus</taxon>
    </lineage>
</organism>
<evidence type="ECO:0000313" key="3">
    <source>
        <dbReference type="Proteomes" id="UP001281447"/>
    </source>
</evidence>
<dbReference type="GO" id="GO:0016746">
    <property type="term" value="F:acyltransferase activity"/>
    <property type="evidence" value="ECO:0007669"/>
    <property type="project" value="UniProtKB-KW"/>
</dbReference>
<keyword evidence="2" id="KW-0808">Transferase</keyword>
<dbReference type="PANTHER" id="PTHR13355:SF11">
    <property type="entry name" value="GLUCOSAMINE 6-PHOSPHATE N-ACETYLTRANSFERASE"/>
    <property type="match status" value="1"/>
</dbReference>
<proteinExistence type="predicted"/>
<dbReference type="Proteomes" id="UP001281447">
    <property type="component" value="Unassembled WGS sequence"/>
</dbReference>
<protein>
    <submittedName>
        <fullName evidence="2">GNAT family N-acetyltransferase</fullName>
        <ecNumber evidence="2">2.3.1.-</ecNumber>
    </submittedName>
</protein>
<dbReference type="SUPFAM" id="SSF55729">
    <property type="entry name" value="Acyl-CoA N-acyltransferases (Nat)"/>
    <property type="match status" value="1"/>
</dbReference>
<dbReference type="InterPro" id="IPR039143">
    <property type="entry name" value="GNPNAT1-like"/>
</dbReference>
<dbReference type="EMBL" id="JAWDIP010000004">
    <property type="protein sequence ID" value="MDY0396100.1"/>
    <property type="molecule type" value="Genomic_DNA"/>
</dbReference>
<evidence type="ECO:0000259" key="1">
    <source>
        <dbReference type="PROSITE" id="PS51186"/>
    </source>
</evidence>
<keyword evidence="3" id="KW-1185">Reference proteome</keyword>
<dbReference type="CDD" id="cd04301">
    <property type="entry name" value="NAT_SF"/>
    <property type="match status" value="1"/>
</dbReference>
<name>A0ABU5CAP2_9BACI</name>